<reference evidence="4 5" key="1">
    <citation type="submission" date="2019-05" db="EMBL/GenBank/DDBJ databases">
        <authorList>
            <person name="Farhan Ul Haque M."/>
        </authorList>
    </citation>
    <scope>NUCLEOTIDE SEQUENCE [LARGE SCALE GENOMIC DNA]</scope>
    <source>
        <strain evidence="4">2</strain>
    </source>
</reference>
<protein>
    <recommendedName>
        <fullName evidence="3">Tlde1 domain-containing protein</fullName>
    </recommendedName>
</protein>
<dbReference type="Proteomes" id="UP000485880">
    <property type="component" value="Unassembled WGS sequence"/>
</dbReference>
<keyword evidence="2" id="KW-1133">Transmembrane helix</keyword>
<feature type="region of interest" description="Disordered" evidence="1">
    <location>
        <begin position="135"/>
        <end position="177"/>
    </location>
</feature>
<feature type="domain" description="Tlde1" evidence="3">
    <location>
        <begin position="265"/>
        <end position="368"/>
    </location>
</feature>
<organism evidence="4 5">
    <name type="scientific">Methylocella tundrae</name>
    <dbReference type="NCBI Taxonomy" id="227605"/>
    <lineage>
        <taxon>Bacteria</taxon>
        <taxon>Pseudomonadati</taxon>
        <taxon>Pseudomonadota</taxon>
        <taxon>Alphaproteobacteria</taxon>
        <taxon>Hyphomicrobiales</taxon>
        <taxon>Beijerinckiaceae</taxon>
        <taxon>Methylocella</taxon>
    </lineage>
</organism>
<evidence type="ECO:0000256" key="2">
    <source>
        <dbReference type="SAM" id="Phobius"/>
    </source>
</evidence>
<gene>
    <name evidence="4" type="ORF">MPC4_290016</name>
</gene>
<evidence type="ECO:0000313" key="4">
    <source>
        <dbReference type="EMBL" id="VTZ50769.1"/>
    </source>
</evidence>
<evidence type="ECO:0000259" key="3">
    <source>
        <dbReference type="Pfam" id="PF10908"/>
    </source>
</evidence>
<accession>A0A8B6M6V6</accession>
<dbReference type="InterPro" id="IPR021225">
    <property type="entry name" value="Tlde1_dom"/>
</dbReference>
<comment type="caution">
    <text evidence="4">The sequence shown here is derived from an EMBL/GenBank/DDBJ whole genome shotgun (WGS) entry which is preliminary data.</text>
</comment>
<evidence type="ECO:0000313" key="5">
    <source>
        <dbReference type="Proteomes" id="UP000485880"/>
    </source>
</evidence>
<dbReference type="EMBL" id="CABFMQ020000086">
    <property type="protein sequence ID" value="VTZ50769.1"/>
    <property type="molecule type" value="Genomic_DNA"/>
</dbReference>
<dbReference type="Pfam" id="PF10908">
    <property type="entry name" value="Tlde1_dom"/>
    <property type="match status" value="1"/>
</dbReference>
<sequence length="370" mass="39297">MVDSKGKCHDFIARVGRMTQAFDRPLDFIPLNRGRLSRKIFSHTVPGAAILALSALVGALMLYTRPDPAPNAAKAPAASPVAEAAAAAPPANVASDAYGALFDPGFSSGSPPVLLSQSFPLQSDLGSVAPAQSAALAEPDDVMPTPPPADLQIGESAPLPAPRPAELGAPASRGPIRIPGIAGRQLAQQNRRNASPSASSDNRNFFEKLFGMPQTPRTVLAYAAPEDDVVSDAPKVTTGALPRYDRWTAIYDVAAHTVYMPNGTRLEAHSGLGDRLDNPHYVNERNRGATPPNVYELAPREQLFHGVQALRLKPVGGGDVYGRTGLLAHTYMLGPRGDSNGCVSFRNYNAFLQAFQNGEVRRLVVVARLN</sequence>
<dbReference type="AlphaFoldDB" id="A0A8B6M6V6"/>
<name>A0A8B6M6V6_METTU</name>
<keyword evidence="2" id="KW-0472">Membrane</keyword>
<evidence type="ECO:0000256" key="1">
    <source>
        <dbReference type="SAM" id="MobiDB-lite"/>
    </source>
</evidence>
<proteinExistence type="predicted"/>
<feature type="transmembrane region" description="Helical" evidence="2">
    <location>
        <begin position="40"/>
        <end position="63"/>
    </location>
</feature>
<keyword evidence="2" id="KW-0812">Transmembrane</keyword>
<keyword evidence="5" id="KW-1185">Reference proteome</keyword>